<evidence type="ECO:0000259" key="2">
    <source>
        <dbReference type="Pfam" id="PF13472"/>
    </source>
</evidence>
<dbReference type="GO" id="GO:0004622">
    <property type="term" value="F:phosphatidylcholine lysophospholipase activity"/>
    <property type="evidence" value="ECO:0007669"/>
    <property type="project" value="TreeGrafter"/>
</dbReference>
<evidence type="ECO:0000313" key="3">
    <source>
        <dbReference type="EMBL" id="RUL72188.1"/>
    </source>
</evidence>
<dbReference type="Proteomes" id="UP000274358">
    <property type="component" value="Unassembled WGS sequence"/>
</dbReference>
<accession>A0A432M2A7</accession>
<dbReference type="Pfam" id="PF13472">
    <property type="entry name" value="Lipase_GDSL_2"/>
    <property type="match status" value="1"/>
</dbReference>
<organism evidence="3 4">
    <name type="scientific">Dyella choica</name>
    <dbReference type="NCBI Taxonomy" id="1927959"/>
    <lineage>
        <taxon>Bacteria</taxon>
        <taxon>Pseudomonadati</taxon>
        <taxon>Pseudomonadota</taxon>
        <taxon>Gammaproteobacteria</taxon>
        <taxon>Lysobacterales</taxon>
        <taxon>Rhodanobacteraceae</taxon>
        <taxon>Dyella</taxon>
    </lineage>
</organism>
<proteinExistence type="predicted"/>
<comment type="caution">
    <text evidence="3">The sequence shown here is derived from an EMBL/GenBank/DDBJ whole genome shotgun (WGS) entry which is preliminary data.</text>
</comment>
<feature type="signal peptide" evidence="1">
    <location>
        <begin position="1"/>
        <end position="21"/>
    </location>
</feature>
<name>A0A432M2A7_9GAMM</name>
<evidence type="ECO:0000256" key="1">
    <source>
        <dbReference type="SAM" id="SignalP"/>
    </source>
</evidence>
<dbReference type="AlphaFoldDB" id="A0A432M2A7"/>
<dbReference type="InterPro" id="IPR013830">
    <property type="entry name" value="SGNH_hydro"/>
</dbReference>
<reference evidence="3 4" key="1">
    <citation type="submission" date="2018-12" db="EMBL/GenBank/DDBJ databases">
        <title>Dyella dinghuensis sp. nov. DHOA06 and Dyella choica sp. nov. 4M-K27, isolated from forest soil.</title>
        <authorList>
            <person name="Qiu L.-H."/>
            <person name="Gao Z.-H."/>
        </authorList>
    </citation>
    <scope>NUCLEOTIDE SEQUENCE [LARGE SCALE GENOMIC DNA]</scope>
    <source>
        <strain evidence="3 4">4M-K27</strain>
    </source>
</reference>
<keyword evidence="4" id="KW-1185">Reference proteome</keyword>
<dbReference type="Gene3D" id="3.40.50.1110">
    <property type="entry name" value="SGNH hydrolase"/>
    <property type="match status" value="1"/>
</dbReference>
<protein>
    <recommendedName>
        <fullName evidence="2">SGNH hydrolase-type esterase domain-containing protein</fullName>
    </recommendedName>
</protein>
<dbReference type="PROSITE" id="PS51257">
    <property type="entry name" value="PROKAR_LIPOPROTEIN"/>
    <property type="match status" value="1"/>
</dbReference>
<dbReference type="PANTHER" id="PTHR30383:SF5">
    <property type="entry name" value="SGNH HYDROLASE-TYPE ESTERASE DOMAIN-CONTAINING PROTEIN"/>
    <property type="match status" value="1"/>
</dbReference>
<dbReference type="CDD" id="cd04501">
    <property type="entry name" value="SGNH_hydrolase_like_4"/>
    <property type="match status" value="1"/>
</dbReference>
<dbReference type="SUPFAM" id="SSF52266">
    <property type="entry name" value="SGNH hydrolase"/>
    <property type="match status" value="1"/>
</dbReference>
<gene>
    <name evidence="3" type="ORF">EKH80_17855</name>
</gene>
<sequence>MKVSAIAGLALTLAVACNTYAAPSTPAAASSTDAPAAPVGVMDKPCDALLPPPETPAGPAIAHRPLQPQPRAALAAASKAWEDQRMKFDFGSLCRYREANAKLPQATSHRVVFMGDSITQAWIDADPSLFADDVIDRGVAGQTTPQILLRFRQDVIDLHPAVVQILAGTNDVAGNTGPTSLTAIENNLQSMVELARAQHIRVILASITPVARYPWQPSVQPVETIRALNDWMQAYAKQNGLIYVDYFAALDDGRRGFTPKLAIDGVHPNPDGYAVMGKLARQAIKDALSSQP</sequence>
<dbReference type="InterPro" id="IPR051532">
    <property type="entry name" value="Ester_Hydrolysis_Enzymes"/>
</dbReference>
<dbReference type="InterPro" id="IPR036514">
    <property type="entry name" value="SGNH_hydro_sf"/>
</dbReference>
<dbReference type="EMBL" id="RYYV01000016">
    <property type="protein sequence ID" value="RUL72188.1"/>
    <property type="molecule type" value="Genomic_DNA"/>
</dbReference>
<feature type="chain" id="PRO_5019151528" description="SGNH hydrolase-type esterase domain-containing protein" evidence="1">
    <location>
        <begin position="22"/>
        <end position="292"/>
    </location>
</feature>
<dbReference type="PANTHER" id="PTHR30383">
    <property type="entry name" value="THIOESTERASE 1/PROTEASE 1/LYSOPHOSPHOLIPASE L1"/>
    <property type="match status" value="1"/>
</dbReference>
<dbReference type="RefSeq" id="WP_126686147.1">
    <property type="nucleotide sequence ID" value="NZ_RYYV01000016.1"/>
</dbReference>
<dbReference type="OrthoDB" id="5624617at2"/>
<feature type="domain" description="SGNH hydrolase-type esterase" evidence="2">
    <location>
        <begin position="113"/>
        <end position="275"/>
    </location>
</feature>
<evidence type="ECO:0000313" key="4">
    <source>
        <dbReference type="Proteomes" id="UP000274358"/>
    </source>
</evidence>
<keyword evidence="1" id="KW-0732">Signal</keyword>